<evidence type="ECO:0000313" key="2">
    <source>
        <dbReference type="EMBL" id="EGO01252.1"/>
    </source>
</evidence>
<gene>
    <name evidence="2" type="ORF">SERLA73DRAFT_151750</name>
</gene>
<proteinExistence type="predicted"/>
<accession>F8PS70</accession>
<dbReference type="Proteomes" id="UP000008063">
    <property type="component" value="Unassembled WGS sequence"/>
</dbReference>
<name>F8PS70_SERL3</name>
<dbReference type="InParanoid" id="F8PS70"/>
<reference evidence="3" key="1">
    <citation type="journal article" date="2011" name="Science">
        <title>The plant cell wall-decomposing machinery underlies the functional diversity of forest fungi.</title>
        <authorList>
            <person name="Eastwood D.C."/>
            <person name="Floudas D."/>
            <person name="Binder M."/>
            <person name="Majcherczyk A."/>
            <person name="Schneider P."/>
            <person name="Aerts A."/>
            <person name="Asiegbu F.O."/>
            <person name="Baker S.E."/>
            <person name="Barry K."/>
            <person name="Bendiksby M."/>
            <person name="Blumentritt M."/>
            <person name="Coutinho P.M."/>
            <person name="Cullen D."/>
            <person name="de Vries R.P."/>
            <person name="Gathman A."/>
            <person name="Goodell B."/>
            <person name="Henrissat B."/>
            <person name="Ihrmark K."/>
            <person name="Kauserud H."/>
            <person name="Kohler A."/>
            <person name="LaButti K."/>
            <person name="Lapidus A."/>
            <person name="Lavin J.L."/>
            <person name="Lee Y.-H."/>
            <person name="Lindquist E."/>
            <person name="Lilly W."/>
            <person name="Lucas S."/>
            <person name="Morin E."/>
            <person name="Murat C."/>
            <person name="Oguiza J.A."/>
            <person name="Park J."/>
            <person name="Pisabarro A.G."/>
            <person name="Riley R."/>
            <person name="Rosling A."/>
            <person name="Salamov A."/>
            <person name="Schmidt O."/>
            <person name="Schmutz J."/>
            <person name="Skrede I."/>
            <person name="Stenlid J."/>
            <person name="Wiebenga A."/>
            <person name="Xie X."/>
            <person name="Kuees U."/>
            <person name="Hibbett D.S."/>
            <person name="Hoffmeister D."/>
            <person name="Hoegberg N."/>
            <person name="Martin F."/>
            <person name="Grigoriev I.V."/>
            <person name="Watkinson S.C."/>
        </authorList>
    </citation>
    <scope>NUCLEOTIDE SEQUENCE [LARGE SCALE GENOMIC DNA]</scope>
    <source>
        <strain evidence="3">strain S7.3</strain>
    </source>
</reference>
<dbReference type="HOGENOM" id="CLU_1769233_0_0_1"/>
<protein>
    <submittedName>
        <fullName evidence="2">Uncharacterized protein</fullName>
    </submittedName>
</protein>
<dbReference type="AlphaFoldDB" id="F8PS70"/>
<sequence>MTHVCVGINMLSLETSWYKAPRNEGEAWLPRITSDSVMRSEINPKQLEVMSPADNIDNKESLGVPKPEPDGSNWSMYKTRLEWTLADKECIEHLLETAPKLSPPPPLPGGMAQTISQAQHEALATWTKKEFCCHAPKFIGSMDRCQE</sequence>
<dbReference type="EMBL" id="GL945478">
    <property type="protein sequence ID" value="EGO01252.1"/>
    <property type="molecule type" value="Genomic_DNA"/>
</dbReference>
<feature type="region of interest" description="Disordered" evidence="1">
    <location>
        <begin position="47"/>
        <end position="73"/>
    </location>
</feature>
<evidence type="ECO:0000313" key="3">
    <source>
        <dbReference type="Proteomes" id="UP000008063"/>
    </source>
</evidence>
<evidence type="ECO:0000256" key="1">
    <source>
        <dbReference type="SAM" id="MobiDB-lite"/>
    </source>
</evidence>
<organism evidence="3">
    <name type="scientific">Serpula lacrymans var. lacrymans (strain S7.3)</name>
    <name type="common">Dry rot fungus</name>
    <dbReference type="NCBI Taxonomy" id="936435"/>
    <lineage>
        <taxon>Eukaryota</taxon>
        <taxon>Fungi</taxon>
        <taxon>Dikarya</taxon>
        <taxon>Basidiomycota</taxon>
        <taxon>Agaricomycotina</taxon>
        <taxon>Agaricomycetes</taxon>
        <taxon>Agaricomycetidae</taxon>
        <taxon>Boletales</taxon>
        <taxon>Coniophorineae</taxon>
        <taxon>Serpulaceae</taxon>
        <taxon>Serpula</taxon>
    </lineage>
</organism>
<keyword evidence="3" id="KW-1185">Reference proteome</keyword>